<protein>
    <recommendedName>
        <fullName evidence="2">Tyr recombinase domain-containing protein</fullName>
    </recommendedName>
</protein>
<feature type="domain" description="Tyr recombinase" evidence="2">
    <location>
        <begin position="1"/>
        <end position="56"/>
    </location>
</feature>
<keyword evidence="1" id="KW-0233">DNA recombination</keyword>
<dbReference type="Pfam" id="PF00589">
    <property type="entry name" value="Phage_integrase"/>
    <property type="match status" value="1"/>
</dbReference>
<dbReference type="Gene3D" id="1.10.443.10">
    <property type="entry name" value="Intergrase catalytic core"/>
    <property type="match status" value="1"/>
</dbReference>
<keyword evidence="4" id="KW-1185">Reference proteome</keyword>
<sequence>MKRGGACHLFRHATATIMLDNGAELRHVQEMLGHADISTTQIYTHVSRIKLGEVYNKSHPSALSNERLY</sequence>
<dbReference type="InterPro" id="IPR013762">
    <property type="entry name" value="Integrase-like_cat_sf"/>
</dbReference>
<evidence type="ECO:0000313" key="4">
    <source>
        <dbReference type="Proteomes" id="UP000238949"/>
    </source>
</evidence>
<name>A0A2S9VGL4_9ALTE</name>
<dbReference type="RefSeq" id="WP_105932829.1">
    <property type="nucleotide sequence ID" value="NZ_PVNP01000003.1"/>
</dbReference>
<dbReference type="PROSITE" id="PS51898">
    <property type="entry name" value="TYR_RECOMBINASE"/>
    <property type="match status" value="1"/>
</dbReference>
<dbReference type="GO" id="GO:0015074">
    <property type="term" value="P:DNA integration"/>
    <property type="evidence" value="ECO:0007669"/>
    <property type="project" value="InterPro"/>
</dbReference>
<gene>
    <name evidence="3" type="ORF">C6Y40_00500</name>
</gene>
<dbReference type="OrthoDB" id="9801717at2"/>
<evidence type="ECO:0000256" key="1">
    <source>
        <dbReference type="ARBA" id="ARBA00023172"/>
    </source>
</evidence>
<dbReference type="GO" id="GO:0003677">
    <property type="term" value="F:DNA binding"/>
    <property type="evidence" value="ECO:0007669"/>
    <property type="project" value="InterPro"/>
</dbReference>
<dbReference type="InterPro" id="IPR002104">
    <property type="entry name" value="Integrase_catalytic"/>
</dbReference>
<dbReference type="EMBL" id="PVNP01000003">
    <property type="protein sequence ID" value="PRO75611.1"/>
    <property type="molecule type" value="Genomic_DNA"/>
</dbReference>
<dbReference type="InterPro" id="IPR011010">
    <property type="entry name" value="DNA_brk_join_enz"/>
</dbReference>
<accession>A0A2S9VGL4</accession>
<dbReference type="Proteomes" id="UP000238949">
    <property type="component" value="Unassembled WGS sequence"/>
</dbReference>
<proteinExistence type="predicted"/>
<dbReference type="GO" id="GO:0006310">
    <property type="term" value="P:DNA recombination"/>
    <property type="evidence" value="ECO:0007669"/>
    <property type="project" value="UniProtKB-KW"/>
</dbReference>
<dbReference type="SUPFAM" id="SSF56349">
    <property type="entry name" value="DNA breaking-rejoining enzymes"/>
    <property type="match status" value="1"/>
</dbReference>
<evidence type="ECO:0000259" key="2">
    <source>
        <dbReference type="PROSITE" id="PS51898"/>
    </source>
</evidence>
<evidence type="ECO:0000313" key="3">
    <source>
        <dbReference type="EMBL" id="PRO75611.1"/>
    </source>
</evidence>
<reference evidence="4" key="1">
    <citation type="journal article" date="2020" name="Int. J. Syst. Evol. Microbiol.">
        <title>Alteromonas alba sp. nov., a marine bacterium isolated from the seawater of the West Pacific Ocean.</title>
        <authorList>
            <person name="Sun C."/>
            <person name="Wu Y.-H."/>
            <person name="Xamxidin M."/>
            <person name="Cheng H."/>
            <person name="Xu X.-W."/>
        </authorList>
    </citation>
    <scope>NUCLEOTIDE SEQUENCE [LARGE SCALE GENOMIC DNA]</scope>
    <source>
        <strain evidence="4">190</strain>
    </source>
</reference>
<dbReference type="AlphaFoldDB" id="A0A2S9VGL4"/>
<comment type="caution">
    <text evidence="3">The sequence shown here is derived from an EMBL/GenBank/DDBJ whole genome shotgun (WGS) entry which is preliminary data.</text>
</comment>
<organism evidence="3 4">
    <name type="scientific">Alteromonas alba</name>
    <dbReference type="NCBI Taxonomy" id="2079529"/>
    <lineage>
        <taxon>Bacteria</taxon>
        <taxon>Pseudomonadati</taxon>
        <taxon>Pseudomonadota</taxon>
        <taxon>Gammaproteobacteria</taxon>
        <taxon>Alteromonadales</taxon>
        <taxon>Alteromonadaceae</taxon>
        <taxon>Alteromonas/Salinimonas group</taxon>
        <taxon>Alteromonas</taxon>
    </lineage>
</organism>